<accession>A0ABT5EF83</accession>
<keyword evidence="1" id="KW-1133">Transmembrane helix</keyword>
<dbReference type="RefSeq" id="WP_272092147.1">
    <property type="nucleotide sequence ID" value="NZ_JAQNDL010000005.1"/>
</dbReference>
<name>A0ABT5EF83_9BACT</name>
<dbReference type="EMBL" id="JAQNDL010000005">
    <property type="protein sequence ID" value="MDC0723603.1"/>
    <property type="molecule type" value="Genomic_DNA"/>
</dbReference>
<feature type="transmembrane region" description="Helical" evidence="1">
    <location>
        <begin position="42"/>
        <end position="60"/>
    </location>
</feature>
<evidence type="ECO:0000256" key="1">
    <source>
        <dbReference type="SAM" id="Phobius"/>
    </source>
</evidence>
<protein>
    <submittedName>
        <fullName evidence="2">Uncharacterized protein</fullName>
    </submittedName>
</protein>
<keyword evidence="1" id="KW-0812">Transmembrane</keyword>
<proteinExistence type="predicted"/>
<reference evidence="2 3" key="1">
    <citation type="submission" date="2022-11" db="EMBL/GenBank/DDBJ databases">
        <title>Minimal conservation of predation-associated metabolite biosynthetic gene clusters underscores biosynthetic potential of Myxococcota including descriptions for ten novel species: Archangium lansinium sp. nov., Myxococcus landrumus sp. nov., Nannocystis bai.</title>
        <authorList>
            <person name="Ahearne A."/>
            <person name="Stevens C."/>
            <person name="Dowd S."/>
        </authorList>
    </citation>
    <scope>NUCLEOTIDE SEQUENCE [LARGE SCALE GENOMIC DNA]</scope>
    <source>
        <strain evidence="2 3">BB15-2</strain>
    </source>
</reference>
<sequence>MTVPAPPDPHDPLAPRIDDPGFYRRGWWRGAPRSAFRRPLRLTAAMLLLAAVALGVVVLLRSL</sequence>
<keyword evidence="3" id="KW-1185">Reference proteome</keyword>
<comment type="caution">
    <text evidence="2">The sequence shown here is derived from an EMBL/GenBank/DDBJ whole genome shotgun (WGS) entry which is preliminary data.</text>
</comment>
<organism evidence="2 3">
    <name type="scientific">Nannocystis bainbridge</name>
    <dbReference type="NCBI Taxonomy" id="2995303"/>
    <lineage>
        <taxon>Bacteria</taxon>
        <taxon>Pseudomonadati</taxon>
        <taxon>Myxococcota</taxon>
        <taxon>Polyangia</taxon>
        <taxon>Nannocystales</taxon>
        <taxon>Nannocystaceae</taxon>
        <taxon>Nannocystis</taxon>
    </lineage>
</organism>
<evidence type="ECO:0000313" key="3">
    <source>
        <dbReference type="Proteomes" id="UP001221686"/>
    </source>
</evidence>
<keyword evidence="1" id="KW-0472">Membrane</keyword>
<evidence type="ECO:0000313" key="2">
    <source>
        <dbReference type="EMBL" id="MDC0723603.1"/>
    </source>
</evidence>
<dbReference type="Proteomes" id="UP001221686">
    <property type="component" value="Unassembled WGS sequence"/>
</dbReference>
<gene>
    <name evidence="2" type="ORF">POL25_42365</name>
</gene>